<keyword evidence="6" id="KW-1185">Reference proteome</keyword>
<dbReference type="Gene3D" id="3.40.50.150">
    <property type="entry name" value="Vaccinia Virus protein VP39"/>
    <property type="match status" value="1"/>
</dbReference>
<keyword evidence="2 5" id="KW-0489">Methyltransferase</keyword>
<gene>
    <name evidence="5" type="ORF">A5893_16040</name>
</gene>
<organism evidence="5 6">
    <name type="scientific">Pedobacter psychrophilus</name>
    <dbReference type="NCBI Taxonomy" id="1826909"/>
    <lineage>
        <taxon>Bacteria</taxon>
        <taxon>Pseudomonadati</taxon>
        <taxon>Bacteroidota</taxon>
        <taxon>Sphingobacteriia</taxon>
        <taxon>Sphingobacteriales</taxon>
        <taxon>Sphingobacteriaceae</taxon>
        <taxon>Pedobacter</taxon>
    </lineage>
</organism>
<reference evidence="5 6" key="2">
    <citation type="submission" date="2016-06" db="EMBL/GenBank/DDBJ databases">
        <title>Pedobacter psychrophilus sp. nov., isolated from Antarctic fragmentary rock.</title>
        <authorList>
            <person name="Svec P."/>
        </authorList>
    </citation>
    <scope>NUCLEOTIDE SEQUENCE [LARGE SCALE GENOMIC DNA]</scope>
    <source>
        <strain evidence="5 6">CCM 8644</strain>
    </source>
</reference>
<evidence type="ECO:0000313" key="5">
    <source>
        <dbReference type="EMBL" id="OAQ38298.1"/>
    </source>
</evidence>
<dbReference type="OrthoDB" id="9778208at2"/>
<keyword evidence="1" id="KW-0597">Phosphoprotein</keyword>
<dbReference type="Proteomes" id="UP000078459">
    <property type="component" value="Unassembled WGS sequence"/>
</dbReference>
<comment type="caution">
    <text evidence="5">The sequence shown here is derived from an EMBL/GenBank/DDBJ whole genome shotgun (WGS) entry which is preliminary data.</text>
</comment>
<evidence type="ECO:0000256" key="3">
    <source>
        <dbReference type="ARBA" id="ARBA00022679"/>
    </source>
</evidence>
<dbReference type="SUPFAM" id="SSF53335">
    <property type="entry name" value="S-adenosyl-L-methionine-dependent methyltransferases"/>
    <property type="match status" value="1"/>
</dbReference>
<dbReference type="EMBL" id="LWHJ01000031">
    <property type="protein sequence ID" value="OAQ38298.1"/>
    <property type="molecule type" value="Genomic_DNA"/>
</dbReference>
<dbReference type="AlphaFoldDB" id="A0A179DBD1"/>
<dbReference type="STRING" id="1826909.A5893_16040"/>
<dbReference type="RefSeq" id="WP_068823692.1">
    <property type="nucleotide sequence ID" value="NZ_LWHJ01000031.1"/>
</dbReference>
<reference evidence="5 6" key="1">
    <citation type="submission" date="2016-04" db="EMBL/GenBank/DDBJ databases">
        <authorList>
            <person name="Evans L.H."/>
            <person name="Alamgir A."/>
            <person name="Owens N."/>
            <person name="Weber N.D."/>
            <person name="Virtaneva K."/>
            <person name="Barbian K."/>
            <person name="Babar A."/>
            <person name="Rosenke K."/>
        </authorList>
    </citation>
    <scope>NUCLEOTIDE SEQUENCE [LARGE SCALE GENOMIC DNA]</scope>
    <source>
        <strain evidence="5 6">CCM 8644</strain>
    </source>
</reference>
<dbReference type="PANTHER" id="PTHR32183">
    <property type="match status" value="1"/>
</dbReference>
<evidence type="ECO:0000256" key="2">
    <source>
        <dbReference type="ARBA" id="ARBA00022603"/>
    </source>
</evidence>
<dbReference type="GO" id="GO:0032259">
    <property type="term" value="P:methylation"/>
    <property type="evidence" value="ECO:0007669"/>
    <property type="project" value="UniProtKB-KW"/>
</dbReference>
<keyword evidence="4" id="KW-0949">S-adenosyl-L-methionine</keyword>
<sequence length="198" mass="22989">MKENLASDYWNNRYKSEETAWDLGVVSPPIKKYIDQLKNKELKILIPGAGNAYEAIYLLQNGFKNVTVIDFASLPLKNLKSKLTDINETHYQLINDDFFNHQGEYNLILEQTFFCAIDPLFRPKYVDHCYQLLRENGKLVGVLFNKEFPFEGPPFGGSEKEYVELFKDKFRIIAMEMAHNSATPRQGSELFINFCVKK</sequence>
<dbReference type="PROSITE" id="PS51585">
    <property type="entry name" value="SAM_MT_TPMT"/>
    <property type="match status" value="1"/>
</dbReference>
<evidence type="ECO:0000256" key="1">
    <source>
        <dbReference type="ARBA" id="ARBA00022553"/>
    </source>
</evidence>
<dbReference type="InterPro" id="IPR029063">
    <property type="entry name" value="SAM-dependent_MTases_sf"/>
</dbReference>
<protein>
    <submittedName>
        <fullName evidence="5">SAM-dependent methyltransferase</fullName>
    </submittedName>
</protein>
<name>A0A179DBD1_9SPHI</name>
<evidence type="ECO:0000256" key="4">
    <source>
        <dbReference type="ARBA" id="ARBA00022691"/>
    </source>
</evidence>
<dbReference type="Pfam" id="PF05724">
    <property type="entry name" value="TPMT"/>
    <property type="match status" value="1"/>
</dbReference>
<keyword evidence="3 5" id="KW-0808">Transferase</keyword>
<proteinExistence type="predicted"/>
<dbReference type="GO" id="GO:0008757">
    <property type="term" value="F:S-adenosylmethionine-dependent methyltransferase activity"/>
    <property type="evidence" value="ECO:0007669"/>
    <property type="project" value="InterPro"/>
</dbReference>
<dbReference type="InterPro" id="IPR008854">
    <property type="entry name" value="TPMT"/>
</dbReference>
<dbReference type="CDD" id="cd02440">
    <property type="entry name" value="AdoMet_MTases"/>
    <property type="match status" value="1"/>
</dbReference>
<dbReference type="PANTHER" id="PTHR32183:SF11">
    <property type="entry name" value="THIOL METHYLTRANSFERASE 2-RELATED"/>
    <property type="match status" value="1"/>
</dbReference>
<accession>A0A179DBD1</accession>
<evidence type="ECO:0000313" key="6">
    <source>
        <dbReference type="Proteomes" id="UP000078459"/>
    </source>
</evidence>